<feature type="transmembrane region" description="Helical" evidence="11">
    <location>
        <begin position="74"/>
        <end position="99"/>
    </location>
</feature>
<keyword evidence="4 11" id="KW-1133">Transmembrane helix</keyword>
<evidence type="ECO:0000256" key="6">
    <source>
        <dbReference type="ARBA" id="ARBA00023136"/>
    </source>
</evidence>
<dbReference type="InterPro" id="IPR000276">
    <property type="entry name" value="GPCR_Rhodpsn"/>
</dbReference>
<keyword evidence="7" id="KW-0449">Lipoprotein</keyword>
<evidence type="ECO:0000256" key="1">
    <source>
        <dbReference type="ARBA" id="ARBA00004651"/>
    </source>
</evidence>
<feature type="transmembrane region" description="Helical" evidence="11">
    <location>
        <begin position="111"/>
        <end position="133"/>
    </location>
</feature>
<dbReference type="GO" id="GO:1902093">
    <property type="term" value="P:positive regulation of flagellated sperm motility"/>
    <property type="evidence" value="ECO:0007669"/>
    <property type="project" value="TreeGrafter"/>
</dbReference>
<keyword evidence="6 11" id="KW-0472">Membrane</keyword>
<name>A0A7N9B0V2_9TELE</name>
<keyword evidence="5" id="KW-0297">G-protein coupled receptor</keyword>
<evidence type="ECO:0000256" key="10">
    <source>
        <dbReference type="PIRSR" id="PIRSR601681-50"/>
    </source>
</evidence>
<dbReference type="InterPro" id="IPR001681">
    <property type="entry name" value="Neurokn_rcpt"/>
</dbReference>
<feature type="domain" description="G-protein coupled receptors family 1 profile" evidence="12">
    <location>
        <begin position="53"/>
        <end position="309"/>
    </location>
</feature>
<dbReference type="InParanoid" id="A0A7N9B0V2"/>
<dbReference type="Ensembl" id="ENSMAMT00000053034.1">
    <property type="protein sequence ID" value="ENSMAMP00000063811.1"/>
    <property type="gene ID" value="ENSMAMG00000006193.2"/>
</dbReference>
<evidence type="ECO:0000256" key="7">
    <source>
        <dbReference type="ARBA" id="ARBA00023139"/>
    </source>
</evidence>
<protein>
    <submittedName>
        <fullName evidence="13">Tachykinin receptor 1b</fullName>
    </submittedName>
</protein>
<feature type="transmembrane region" description="Helical" evidence="11">
    <location>
        <begin position="199"/>
        <end position="229"/>
    </location>
</feature>
<keyword evidence="9" id="KW-0807">Transducer</keyword>
<feature type="transmembrane region" description="Helical" evidence="11">
    <location>
        <begin position="153"/>
        <end position="172"/>
    </location>
</feature>
<feature type="disulfide bond" evidence="10">
    <location>
        <begin position="109"/>
        <end position="184"/>
    </location>
</feature>
<organism evidence="13 14">
    <name type="scientific">Mastacembelus armatus</name>
    <name type="common">zig-zag eel</name>
    <dbReference type="NCBI Taxonomy" id="205130"/>
    <lineage>
        <taxon>Eukaryota</taxon>
        <taxon>Metazoa</taxon>
        <taxon>Chordata</taxon>
        <taxon>Craniata</taxon>
        <taxon>Vertebrata</taxon>
        <taxon>Euteleostomi</taxon>
        <taxon>Actinopterygii</taxon>
        <taxon>Neopterygii</taxon>
        <taxon>Teleostei</taxon>
        <taxon>Neoteleostei</taxon>
        <taxon>Acanthomorphata</taxon>
        <taxon>Anabantaria</taxon>
        <taxon>Synbranchiformes</taxon>
        <taxon>Mastacembelidae</taxon>
        <taxon>Mastacembelus</taxon>
    </lineage>
</organism>
<dbReference type="Pfam" id="PF00001">
    <property type="entry name" value="7tm_1"/>
    <property type="match status" value="1"/>
</dbReference>
<evidence type="ECO:0000256" key="11">
    <source>
        <dbReference type="SAM" id="Phobius"/>
    </source>
</evidence>
<dbReference type="PANTHER" id="PTHR46925:SF4">
    <property type="entry name" value="SUBSTANCE-P RECEPTOR"/>
    <property type="match status" value="1"/>
</dbReference>
<dbReference type="PRINTS" id="PR00237">
    <property type="entry name" value="GPCRRHODOPSN"/>
</dbReference>
<dbReference type="PRINTS" id="PR00244">
    <property type="entry name" value="NEUROKININR"/>
</dbReference>
<keyword evidence="8" id="KW-0675">Receptor</keyword>
<accession>A0A7N9B0V2</accession>
<keyword evidence="14" id="KW-1185">Reference proteome</keyword>
<dbReference type="FunFam" id="1.20.1070.10:FF:000291">
    <property type="entry name" value="Predicted protein"/>
    <property type="match status" value="1"/>
</dbReference>
<evidence type="ECO:0000256" key="2">
    <source>
        <dbReference type="ARBA" id="ARBA00022475"/>
    </source>
</evidence>
<dbReference type="GO" id="GO:0005886">
    <property type="term" value="C:plasma membrane"/>
    <property type="evidence" value="ECO:0007669"/>
    <property type="project" value="UniProtKB-SubCell"/>
</dbReference>
<proteinExistence type="predicted"/>
<dbReference type="GO" id="GO:0016496">
    <property type="term" value="F:substance P receptor activity"/>
    <property type="evidence" value="ECO:0007669"/>
    <property type="project" value="TreeGrafter"/>
</dbReference>
<dbReference type="GeneTree" id="ENSGT00940000153745"/>
<evidence type="ECO:0000256" key="3">
    <source>
        <dbReference type="ARBA" id="ARBA00022692"/>
    </source>
</evidence>
<dbReference type="Proteomes" id="UP000261640">
    <property type="component" value="Unplaced"/>
</dbReference>
<dbReference type="InterPro" id="IPR017452">
    <property type="entry name" value="GPCR_Rhodpsn_7TM"/>
</dbReference>
<evidence type="ECO:0000256" key="5">
    <source>
        <dbReference type="ARBA" id="ARBA00023040"/>
    </source>
</evidence>
<keyword evidence="10" id="KW-1015">Disulfide bond</keyword>
<dbReference type="PANTHER" id="PTHR46925">
    <property type="entry name" value="G-PROTEIN COUPLED RECEPTOR TKR-1-RELATED"/>
    <property type="match status" value="1"/>
</dbReference>
<evidence type="ECO:0000313" key="14">
    <source>
        <dbReference type="Proteomes" id="UP000261640"/>
    </source>
</evidence>
<reference evidence="13" key="2">
    <citation type="submission" date="2025-09" db="UniProtKB">
        <authorList>
            <consortium name="Ensembl"/>
        </authorList>
    </citation>
    <scope>IDENTIFICATION</scope>
</reference>
<dbReference type="AlphaFoldDB" id="A0A7N9B0V2"/>
<dbReference type="GO" id="GO:0097225">
    <property type="term" value="C:sperm midpiece"/>
    <property type="evidence" value="ECO:0007669"/>
    <property type="project" value="TreeGrafter"/>
</dbReference>
<evidence type="ECO:0000256" key="8">
    <source>
        <dbReference type="ARBA" id="ARBA00023170"/>
    </source>
</evidence>
<feature type="transmembrane region" description="Helical" evidence="11">
    <location>
        <begin position="290"/>
        <end position="312"/>
    </location>
</feature>
<evidence type="ECO:0000256" key="4">
    <source>
        <dbReference type="ARBA" id="ARBA00022989"/>
    </source>
</evidence>
<evidence type="ECO:0000256" key="9">
    <source>
        <dbReference type="ARBA" id="ARBA00023224"/>
    </source>
</evidence>
<sequence>MDLDYGATDCNVTNDTSVSNNCSQGFNQFVQPVWQVALWAVAYCSIVAVSVVGNVVVIWIILAHKRMRTVTNYFLVNLAFAEAAISAFNTVINFVYAVHNDWYFGQIYCHFHNFFPIAAIFASIYSMTAIALYRYMAIVHPLQQRLSSTETCVVITVIWMLALLLAYPQYYYSSTNLLPGRTICYIQWPEYTTVDFRKIYYVCVTLLIYFLPLCIMGCAYTTVGITLWASEIPGDSSEHYKEQLISKRKVVKMMVMVLCTFAVCWLPYHIYFLLHEFFPDLFEQLYIQQVYLAVMWLAMSSTMYNPIIYYCLNSRFRAGFQQVFCCCVATVTKEELQLKSPRCLQTPACYEGGGGINRTGKHEELHHSETSMCSDASLHKLRTGGSGSSLVRTDDISASKNVHSQFTREKVLTNHPEEHAHQILIRTETANTSQPRMTKCCIKVFGRSCTVC</sequence>
<keyword evidence="2" id="KW-1003">Cell membrane</keyword>
<feature type="transmembrane region" description="Helical" evidence="11">
    <location>
        <begin position="36"/>
        <end position="62"/>
    </location>
</feature>
<keyword evidence="7" id="KW-0564">Palmitate</keyword>
<evidence type="ECO:0000313" key="13">
    <source>
        <dbReference type="Ensembl" id="ENSMAMP00000063811.1"/>
    </source>
</evidence>
<dbReference type="SUPFAM" id="SSF81321">
    <property type="entry name" value="Family A G protein-coupled receptor-like"/>
    <property type="match status" value="1"/>
</dbReference>
<dbReference type="PROSITE" id="PS50262">
    <property type="entry name" value="G_PROTEIN_RECEP_F1_2"/>
    <property type="match status" value="1"/>
</dbReference>
<comment type="subcellular location">
    <subcellularLocation>
        <location evidence="1">Cell membrane</location>
        <topology evidence="1">Multi-pass membrane protein</topology>
    </subcellularLocation>
</comment>
<feature type="transmembrane region" description="Helical" evidence="11">
    <location>
        <begin position="250"/>
        <end position="270"/>
    </location>
</feature>
<reference evidence="13" key="1">
    <citation type="submission" date="2025-08" db="UniProtKB">
        <authorList>
            <consortium name="Ensembl"/>
        </authorList>
    </citation>
    <scope>IDENTIFICATION</scope>
</reference>
<dbReference type="Gene3D" id="1.20.1070.10">
    <property type="entry name" value="Rhodopsin 7-helix transmembrane proteins"/>
    <property type="match status" value="1"/>
</dbReference>
<evidence type="ECO:0000259" key="12">
    <source>
        <dbReference type="PROSITE" id="PS50262"/>
    </source>
</evidence>
<keyword evidence="3 11" id="KW-0812">Transmembrane</keyword>